<name>A0A0G1UD60_9BACT</name>
<keyword evidence="1" id="KW-1133">Transmembrane helix</keyword>
<comment type="caution">
    <text evidence="2">The sequence shown here is derived from an EMBL/GenBank/DDBJ whole genome shotgun (WGS) entry which is preliminary data.</text>
</comment>
<proteinExistence type="predicted"/>
<keyword evidence="1" id="KW-0472">Membrane</keyword>
<organism evidence="2 3">
    <name type="scientific">Candidatus Amesbacteria bacterium GW2011_GWA2_47_11</name>
    <dbReference type="NCBI Taxonomy" id="1618357"/>
    <lineage>
        <taxon>Bacteria</taxon>
        <taxon>Candidatus Amesiibacteriota</taxon>
    </lineage>
</organism>
<keyword evidence="1" id="KW-0812">Transmembrane</keyword>
<evidence type="ECO:0000256" key="1">
    <source>
        <dbReference type="SAM" id="Phobius"/>
    </source>
</evidence>
<feature type="transmembrane region" description="Helical" evidence="1">
    <location>
        <begin position="48"/>
        <end position="67"/>
    </location>
</feature>
<feature type="transmembrane region" description="Helical" evidence="1">
    <location>
        <begin position="79"/>
        <end position="100"/>
    </location>
</feature>
<dbReference type="EMBL" id="LCNM01000018">
    <property type="protein sequence ID" value="KKU55620.1"/>
    <property type="molecule type" value="Genomic_DNA"/>
</dbReference>
<gene>
    <name evidence="2" type="ORF">UX78_C0018G0016</name>
</gene>
<sequence>MPEAENTPESKRSPLVLLANRVQAAHEQFVNTWGTSDWKTAGELKTSLRYGVIGFPIAILFGILSNLPELVNDPFFSLPLKAIATSVGVASIGALTWPMLKLYAIETKSRASRTPLT</sequence>
<dbReference type="AlphaFoldDB" id="A0A0G1UD60"/>
<reference evidence="2 3" key="1">
    <citation type="journal article" date="2015" name="Nature">
        <title>rRNA introns, odd ribosomes, and small enigmatic genomes across a large radiation of phyla.</title>
        <authorList>
            <person name="Brown C.T."/>
            <person name="Hug L.A."/>
            <person name="Thomas B.C."/>
            <person name="Sharon I."/>
            <person name="Castelle C.J."/>
            <person name="Singh A."/>
            <person name="Wilkins M.J."/>
            <person name="Williams K.H."/>
            <person name="Banfield J.F."/>
        </authorList>
    </citation>
    <scope>NUCLEOTIDE SEQUENCE [LARGE SCALE GENOMIC DNA]</scope>
</reference>
<evidence type="ECO:0000313" key="3">
    <source>
        <dbReference type="Proteomes" id="UP000034607"/>
    </source>
</evidence>
<accession>A0A0G1UD60</accession>
<dbReference type="Proteomes" id="UP000034607">
    <property type="component" value="Unassembled WGS sequence"/>
</dbReference>
<protein>
    <submittedName>
        <fullName evidence="2">Uncharacterized protein</fullName>
    </submittedName>
</protein>
<evidence type="ECO:0000313" key="2">
    <source>
        <dbReference type="EMBL" id="KKU55620.1"/>
    </source>
</evidence>